<keyword evidence="2" id="KW-1185">Reference proteome</keyword>
<comment type="caution">
    <text evidence="1">The sequence shown here is derived from an EMBL/GenBank/DDBJ whole genome shotgun (WGS) entry which is preliminary data.</text>
</comment>
<dbReference type="EMBL" id="JACJPY010000043">
    <property type="protein sequence ID" value="MBD2151133.1"/>
    <property type="molecule type" value="Genomic_DNA"/>
</dbReference>
<dbReference type="AlphaFoldDB" id="A0A926UUJ6"/>
<gene>
    <name evidence="1" type="ORF">H6F44_13530</name>
</gene>
<name>A0A926UUJ6_9CYAN</name>
<dbReference type="RefSeq" id="WP_190351553.1">
    <property type="nucleotide sequence ID" value="NZ_JACJPY010000043.1"/>
</dbReference>
<protein>
    <submittedName>
        <fullName evidence="1">DUF1822 family protein</fullName>
    </submittedName>
</protein>
<dbReference type="InterPro" id="IPR014951">
    <property type="entry name" value="DUF1822"/>
</dbReference>
<reference evidence="1" key="2">
    <citation type="submission" date="2020-08" db="EMBL/GenBank/DDBJ databases">
        <authorList>
            <person name="Chen M."/>
            <person name="Teng W."/>
            <person name="Zhao L."/>
            <person name="Hu C."/>
            <person name="Zhou Y."/>
            <person name="Han B."/>
            <person name="Song L."/>
            <person name="Shu W."/>
        </authorList>
    </citation>
    <scope>NUCLEOTIDE SEQUENCE</scope>
    <source>
        <strain evidence="1">FACHB-1277</strain>
    </source>
</reference>
<dbReference type="Pfam" id="PF08852">
    <property type="entry name" value="DUF1822"/>
    <property type="match status" value="1"/>
</dbReference>
<evidence type="ECO:0000313" key="1">
    <source>
        <dbReference type="EMBL" id="MBD2151133.1"/>
    </source>
</evidence>
<dbReference type="Proteomes" id="UP000631421">
    <property type="component" value="Unassembled WGS sequence"/>
</dbReference>
<reference evidence="1" key="1">
    <citation type="journal article" date="2015" name="ISME J.">
        <title>Draft Genome Sequence of Streptomyces incarnatus NRRL8089, which Produces the Nucleoside Antibiotic Sinefungin.</title>
        <authorList>
            <person name="Oshima K."/>
            <person name="Hattori M."/>
            <person name="Shimizu H."/>
            <person name="Fukuda K."/>
            <person name="Nemoto M."/>
            <person name="Inagaki K."/>
            <person name="Tamura T."/>
        </authorList>
    </citation>
    <scope>NUCLEOTIDE SEQUENCE</scope>
    <source>
        <strain evidence="1">FACHB-1277</strain>
    </source>
</reference>
<proteinExistence type="predicted"/>
<accession>A0A926UUJ6</accession>
<sequence length="279" mass="32184">MFEIEETNYQEMIIHDEGKVTVILPQEAHQWARIFAAKQDDVESGRRVYLNTLAVFAVSFFLERHRIETDLEASDCWYPNPMTPFDVADLYLPDLGQIECRPVLPDQRHIEIPEDARNGRLAYVAVQFSEVLDRVVLLGVICGESRSSIYIREFSPSKPENAIANLPIFLNKVKELAAHRQEDDVLSKVEADLELSSPMELVARLQRILMLESEPSLQRSAIERTLKELARQESTIREFAESHREFAVLSDEETEDLTDEQVESTFRQMAADLWRYLQG</sequence>
<organism evidence="1 2">
    <name type="scientific">Pseudanabaena cinerea FACHB-1277</name>
    <dbReference type="NCBI Taxonomy" id="2949581"/>
    <lineage>
        <taxon>Bacteria</taxon>
        <taxon>Bacillati</taxon>
        <taxon>Cyanobacteriota</taxon>
        <taxon>Cyanophyceae</taxon>
        <taxon>Pseudanabaenales</taxon>
        <taxon>Pseudanabaenaceae</taxon>
        <taxon>Pseudanabaena</taxon>
        <taxon>Pseudanabaena cinerea</taxon>
    </lineage>
</organism>
<evidence type="ECO:0000313" key="2">
    <source>
        <dbReference type="Proteomes" id="UP000631421"/>
    </source>
</evidence>